<keyword evidence="7" id="KW-1185">Reference proteome</keyword>
<organism evidence="6 7">
    <name type="scientific">Mariniphaga sediminis</name>
    <dbReference type="NCBI Taxonomy" id="1628158"/>
    <lineage>
        <taxon>Bacteria</taxon>
        <taxon>Pseudomonadati</taxon>
        <taxon>Bacteroidota</taxon>
        <taxon>Bacteroidia</taxon>
        <taxon>Marinilabiliales</taxon>
        <taxon>Prolixibacteraceae</taxon>
        <taxon>Mariniphaga</taxon>
    </lineage>
</organism>
<dbReference type="Proteomes" id="UP000266441">
    <property type="component" value="Unassembled WGS sequence"/>
</dbReference>
<keyword evidence="1" id="KW-0004">4Fe-4S</keyword>
<dbReference type="EMBL" id="QWET01000006">
    <property type="protein sequence ID" value="RIH65457.1"/>
    <property type="molecule type" value="Genomic_DNA"/>
</dbReference>
<dbReference type="Gene3D" id="3.50.50.60">
    <property type="entry name" value="FAD/NAD(P)-binding domain"/>
    <property type="match status" value="1"/>
</dbReference>
<keyword evidence="2" id="KW-0479">Metal-binding</keyword>
<accession>A0A399D1L0</accession>
<evidence type="ECO:0000313" key="7">
    <source>
        <dbReference type="Proteomes" id="UP000266441"/>
    </source>
</evidence>
<keyword evidence="3" id="KW-0560">Oxidoreductase</keyword>
<evidence type="ECO:0000256" key="2">
    <source>
        <dbReference type="ARBA" id="ARBA00022723"/>
    </source>
</evidence>
<dbReference type="AlphaFoldDB" id="A0A399D1L0"/>
<dbReference type="GO" id="GO:0016491">
    <property type="term" value="F:oxidoreductase activity"/>
    <property type="evidence" value="ECO:0007669"/>
    <property type="project" value="UniProtKB-KW"/>
</dbReference>
<gene>
    <name evidence="6" type="ORF">D1164_10065</name>
</gene>
<evidence type="ECO:0000256" key="5">
    <source>
        <dbReference type="ARBA" id="ARBA00023014"/>
    </source>
</evidence>
<dbReference type="InterPro" id="IPR036188">
    <property type="entry name" value="FAD/NAD-bd_sf"/>
</dbReference>
<evidence type="ECO:0000256" key="4">
    <source>
        <dbReference type="ARBA" id="ARBA00023004"/>
    </source>
</evidence>
<keyword evidence="4" id="KW-0408">Iron</keyword>
<sequence length="632" mass="71029">MKHKILATISLIFLGTFSINAQIIFIEAESFENRGGWVIDQQSMDQMGSPYMMAHGLGIPVENATTQISIPEEGEYRVWVRTRNWVAPWGVPGTPGKFQLLFDEKPLKVSFGTEGSEWHWQEGGTIQLNKGQVEIELHDLTGFNGRCDAIFLTKNTEFIPPNENDALADFRAAHLNLPEQPQLAGEFDLVVVGGGMAGITSAISAARLGCKVALIQNRPVLGGNNSSEVRVGLSGLIFQQPYPNLGKLVDEIGSVGYWALWEANREPEMERSKKILEVIEKNPEKKIHNAGPQSNYGDDKKQKIVEAEENIELFLNTHVFEAQKSGNKIISVTGKNIVTGKEMKFKGQLFADCTGDGNLGFLAGADFRMGRESKKETGEPSAPENEDDLVMGTSVQWYAENLDKPSSFPECFWAVQFNEETVQHLIRGDWDWETGFYWDQVEDIEYIRDYGLRAVFGNWSYLKNKSKEKEKYNGCQLKWVAYIGGKRESRRLLGDAILKEQDLLNKVEFPDASFTATWTIDLHYPVALKGFNEEPFLSEAKHVKIEPYAVPYRCLYSRNIDNLFMAGRNISVTHVALGTVRVMRTTGMMGEVVGMAASLARKNNTTPRGVYQNHLNKLKVLMENGIGKNWYE</sequence>
<evidence type="ECO:0000313" key="6">
    <source>
        <dbReference type="EMBL" id="RIH65457.1"/>
    </source>
</evidence>
<dbReference type="PANTHER" id="PTHR43498">
    <property type="entry name" value="FERREDOXIN:COB-COM HETERODISULFIDE REDUCTASE SUBUNIT A"/>
    <property type="match status" value="1"/>
</dbReference>
<dbReference type="PANTHER" id="PTHR43498:SF1">
    <property type="entry name" value="COB--COM HETERODISULFIDE REDUCTASE IRON-SULFUR SUBUNIT A"/>
    <property type="match status" value="1"/>
</dbReference>
<dbReference type="GO" id="GO:0046872">
    <property type="term" value="F:metal ion binding"/>
    <property type="evidence" value="ECO:0007669"/>
    <property type="project" value="UniProtKB-KW"/>
</dbReference>
<dbReference type="Pfam" id="PF12831">
    <property type="entry name" value="FAD_oxidored"/>
    <property type="match status" value="1"/>
</dbReference>
<evidence type="ECO:0000256" key="3">
    <source>
        <dbReference type="ARBA" id="ARBA00023002"/>
    </source>
</evidence>
<name>A0A399D1L0_9BACT</name>
<evidence type="ECO:0000256" key="1">
    <source>
        <dbReference type="ARBA" id="ARBA00022485"/>
    </source>
</evidence>
<keyword evidence="5" id="KW-0411">Iron-sulfur</keyword>
<dbReference type="Gene3D" id="2.60.120.260">
    <property type="entry name" value="Galactose-binding domain-like"/>
    <property type="match status" value="1"/>
</dbReference>
<reference evidence="6 7" key="1">
    <citation type="journal article" date="2015" name="Int. J. Syst. Evol. Microbiol.">
        <title>Mariniphaga sediminis sp. nov., isolated from coastal sediment.</title>
        <authorList>
            <person name="Wang F.Q."/>
            <person name="Shen Q.Y."/>
            <person name="Chen G.J."/>
            <person name="Du Z.J."/>
        </authorList>
    </citation>
    <scope>NUCLEOTIDE SEQUENCE [LARGE SCALE GENOMIC DNA]</scope>
    <source>
        <strain evidence="6 7">SY21</strain>
    </source>
</reference>
<dbReference type="SUPFAM" id="SSF51905">
    <property type="entry name" value="FAD/NAD(P)-binding domain"/>
    <property type="match status" value="1"/>
</dbReference>
<comment type="caution">
    <text evidence="6">The sequence shown here is derived from an EMBL/GenBank/DDBJ whole genome shotgun (WGS) entry which is preliminary data.</text>
</comment>
<dbReference type="InterPro" id="IPR039650">
    <property type="entry name" value="HdrA-like"/>
</dbReference>
<dbReference type="OrthoDB" id="9780658at2"/>
<proteinExistence type="predicted"/>
<protein>
    <submittedName>
        <fullName evidence="6">FAD-dependent oxidoreductase</fullName>
    </submittedName>
</protein>
<dbReference type="GO" id="GO:0051539">
    <property type="term" value="F:4 iron, 4 sulfur cluster binding"/>
    <property type="evidence" value="ECO:0007669"/>
    <property type="project" value="UniProtKB-KW"/>
</dbReference>